<accession>A0A6J4VYS1</accession>
<dbReference type="InterPro" id="IPR000073">
    <property type="entry name" value="AB_hydrolase_1"/>
</dbReference>
<dbReference type="PANTHER" id="PTHR43798:SF31">
    <property type="entry name" value="AB HYDROLASE SUPERFAMILY PROTEIN YCLE"/>
    <property type="match status" value="1"/>
</dbReference>
<dbReference type="InterPro" id="IPR000639">
    <property type="entry name" value="Epox_hydrolase-like"/>
</dbReference>
<protein>
    <submittedName>
        <fullName evidence="3">Beta-ketoadipate enol-lactone hydrolase</fullName>
        <ecNumber evidence="3">3.1.1.24</ecNumber>
    </submittedName>
</protein>
<dbReference type="InterPro" id="IPR050266">
    <property type="entry name" value="AB_hydrolase_sf"/>
</dbReference>
<dbReference type="GO" id="GO:0016020">
    <property type="term" value="C:membrane"/>
    <property type="evidence" value="ECO:0007669"/>
    <property type="project" value="TreeGrafter"/>
</dbReference>
<evidence type="ECO:0000313" key="3">
    <source>
        <dbReference type="EMBL" id="CAA9590616.1"/>
    </source>
</evidence>
<dbReference type="Pfam" id="PF00561">
    <property type="entry name" value="Abhydrolase_1"/>
    <property type="match status" value="1"/>
</dbReference>
<dbReference type="Gene3D" id="3.40.50.1820">
    <property type="entry name" value="alpha/beta hydrolase"/>
    <property type="match status" value="1"/>
</dbReference>
<dbReference type="EC" id="3.1.1.24" evidence="3"/>
<gene>
    <name evidence="3" type="ORF">AVDCRST_MAG18-5088</name>
</gene>
<name>A0A6J4VYS1_9BACT</name>
<keyword evidence="1 3" id="KW-0378">Hydrolase</keyword>
<dbReference type="GO" id="GO:0047570">
    <property type="term" value="F:3-oxoadipate enol-lactonase activity"/>
    <property type="evidence" value="ECO:0007669"/>
    <property type="project" value="UniProtKB-EC"/>
</dbReference>
<dbReference type="PRINTS" id="PR00412">
    <property type="entry name" value="EPOXHYDRLASE"/>
</dbReference>
<dbReference type="SUPFAM" id="SSF53474">
    <property type="entry name" value="alpha/beta-Hydrolases"/>
    <property type="match status" value="1"/>
</dbReference>
<dbReference type="AlphaFoldDB" id="A0A6J4VYS1"/>
<dbReference type="EMBL" id="CADCWN010000410">
    <property type="protein sequence ID" value="CAA9590616.1"/>
    <property type="molecule type" value="Genomic_DNA"/>
</dbReference>
<proteinExistence type="predicted"/>
<sequence length="270" mass="29179">MAATSDEAEINGTRLRYRVAGTGSPIVFLHGFALDLRMWDEQVTAFAEWYRVIRYNLRGFGGSAMPGQTAYDHADDLRALLDHLGIATAAGIIGLSMGGEVALDFALAHPTRLRALVLADAIIGGYRWSAAWQAATAPAWRAARESGLATARERWLAHAGLFGPAHEQPRVAADLGRMVGDYSGWHWLNRDPRQEATPPAIERLAQISIPTLIVNGERDDPDFLAQATILRERISGARTATLPGVGHLANLEAPAAFNRAVIDFLGAVVP</sequence>
<dbReference type="PRINTS" id="PR00111">
    <property type="entry name" value="ABHYDROLASE"/>
</dbReference>
<organism evidence="3">
    <name type="scientific">uncultured Thermomicrobiales bacterium</name>
    <dbReference type="NCBI Taxonomy" id="1645740"/>
    <lineage>
        <taxon>Bacteria</taxon>
        <taxon>Pseudomonadati</taxon>
        <taxon>Thermomicrobiota</taxon>
        <taxon>Thermomicrobia</taxon>
        <taxon>Thermomicrobiales</taxon>
        <taxon>environmental samples</taxon>
    </lineage>
</organism>
<dbReference type="InterPro" id="IPR029058">
    <property type="entry name" value="AB_hydrolase_fold"/>
</dbReference>
<dbReference type="PANTHER" id="PTHR43798">
    <property type="entry name" value="MONOACYLGLYCEROL LIPASE"/>
    <property type="match status" value="1"/>
</dbReference>
<evidence type="ECO:0000256" key="1">
    <source>
        <dbReference type="ARBA" id="ARBA00022801"/>
    </source>
</evidence>
<feature type="domain" description="AB hydrolase-1" evidence="2">
    <location>
        <begin position="25"/>
        <end position="254"/>
    </location>
</feature>
<reference evidence="3" key="1">
    <citation type="submission" date="2020-02" db="EMBL/GenBank/DDBJ databases">
        <authorList>
            <person name="Meier V. D."/>
        </authorList>
    </citation>
    <scope>NUCLEOTIDE SEQUENCE</scope>
    <source>
        <strain evidence="3">AVDCRST_MAG18</strain>
    </source>
</reference>
<evidence type="ECO:0000259" key="2">
    <source>
        <dbReference type="Pfam" id="PF00561"/>
    </source>
</evidence>